<reference evidence="2 3" key="1">
    <citation type="journal article" date="2016" name="Mol. Biol. Evol.">
        <title>Comparative Genomics of Early-Diverging Mushroom-Forming Fungi Provides Insights into the Origins of Lignocellulose Decay Capabilities.</title>
        <authorList>
            <person name="Nagy L.G."/>
            <person name="Riley R."/>
            <person name="Tritt A."/>
            <person name="Adam C."/>
            <person name="Daum C."/>
            <person name="Floudas D."/>
            <person name="Sun H."/>
            <person name="Yadav J.S."/>
            <person name="Pangilinan J."/>
            <person name="Larsson K.H."/>
            <person name="Matsuura K."/>
            <person name="Barry K."/>
            <person name="Labutti K."/>
            <person name="Kuo R."/>
            <person name="Ohm R.A."/>
            <person name="Bhattacharya S.S."/>
            <person name="Shirouzu T."/>
            <person name="Yoshinaga Y."/>
            <person name="Martin F.M."/>
            <person name="Grigoriev I.V."/>
            <person name="Hibbett D.S."/>
        </authorList>
    </citation>
    <scope>NUCLEOTIDE SEQUENCE [LARGE SCALE GENOMIC DNA]</scope>
    <source>
        <strain evidence="2 3">CBS 109695</strain>
    </source>
</reference>
<sequence>MSQPESESSPRRQSRSRRSRSRAAYSPSVSDDQTTNTKPAQRRKKPAPTSQLPMVTEGSGKAGKVNAMRDSKQAVQDTAQKIEDDGDDKILSLRLDLNLEVEIVITAKIHGDITLALLCTIAALWLA</sequence>
<evidence type="ECO:0000256" key="1">
    <source>
        <dbReference type="SAM" id="MobiDB-lite"/>
    </source>
</evidence>
<proteinExistence type="predicted"/>
<evidence type="ECO:0000313" key="3">
    <source>
        <dbReference type="Proteomes" id="UP000076532"/>
    </source>
</evidence>
<feature type="region of interest" description="Disordered" evidence="1">
    <location>
        <begin position="1"/>
        <end position="71"/>
    </location>
</feature>
<dbReference type="AlphaFoldDB" id="A0A166EA98"/>
<name>A0A166EA98_9AGAM</name>
<dbReference type="Proteomes" id="UP000076532">
    <property type="component" value="Unassembled WGS sequence"/>
</dbReference>
<gene>
    <name evidence="2" type="ORF">FIBSPDRAFT_1048067</name>
</gene>
<accession>A0A166EA98</accession>
<feature type="compositionally biased region" description="Basic residues" evidence="1">
    <location>
        <begin position="12"/>
        <end position="21"/>
    </location>
</feature>
<protein>
    <submittedName>
        <fullName evidence="2">Uncharacterized protein</fullName>
    </submittedName>
</protein>
<dbReference type="PANTHER" id="PTHR35587:SF4">
    <property type="match status" value="1"/>
</dbReference>
<evidence type="ECO:0000313" key="2">
    <source>
        <dbReference type="EMBL" id="KZP15559.1"/>
    </source>
</evidence>
<organism evidence="2 3">
    <name type="scientific">Athelia psychrophila</name>
    <dbReference type="NCBI Taxonomy" id="1759441"/>
    <lineage>
        <taxon>Eukaryota</taxon>
        <taxon>Fungi</taxon>
        <taxon>Dikarya</taxon>
        <taxon>Basidiomycota</taxon>
        <taxon>Agaricomycotina</taxon>
        <taxon>Agaricomycetes</taxon>
        <taxon>Agaricomycetidae</taxon>
        <taxon>Atheliales</taxon>
        <taxon>Atheliaceae</taxon>
        <taxon>Athelia</taxon>
    </lineage>
</organism>
<keyword evidence="3" id="KW-1185">Reference proteome</keyword>
<dbReference type="OrthoDB" id="2873061at2759"/>
<dbReference type="EMBL" id="KV417603">
    <property type="protein sequence ID" value="KZP15559.1"/>
    <property type="molecule type" value="Genomic_DNA"/>
</dbReference>
<feature type="compositionally biased region" description="Polar residues" evidence="1">
    <location>
        <begin position="27"/>
        <end position="39"/>
    </location>
</feature>
<dbReference type="PANTHER" id="PTHR35587">
    <property type="entry name" value="EXPRESSED PROTEIN"/>
    <property type="match status" value="1"/>
</dbReference>